<sequence length="297" mass="34336">MDPKFLKCIYTAEAIYLKNDEAETLFKILEEMPNIISSNSHEAKELFQNTSLEKFINKNDRLVNGTTLVHYLFKSSIDYRSANSKSPHPTLIGGFYYYDLLISRVNNIVIFAVPYIQFAKDFYKLLDIFLRAKSISTNYSTIDITKLIINAGLDATLDVENESEKIEIKISEADLSIKYQIMAGLFNEKLSITGQDLSNSFEYKYIIKPLIDLKEKEYRGIVKIDVNAISFELVIDSVSKVNSYTDRHGNFRFRLKRNSDRFYFLTKAISNLVSKNYEKNSVNLPITFFNKNSEETQ</sequence>
<reference evidence="1 2" key="1">
    <citation type="submission" date="2013-02" db="EMBL/GenBank/DDBJ databases">
        <title>The Genome Sequence of Acinetobacter gerneri CIP 107464.</title>
        <authorList>
            <consortium name="The Broad Institute Genome Sequencing Platform"/>
            <consortium name="The Broad Institute Genome Sequencing Center for Infectious Disease"/>
            <person name="Cerqueira G."/>
            <person name="Feldgarden M."/>
            <person name="Courvalin P."/>
            <person name="Perichon B."/>
            <person name="Grillot-Courvalin C."/>
            <person name="Clermont D."/>
            <person name="Rocha E."/>
            <person name="Yoon E.-J."/>
            <person name="Nemec A."/>
            <person name="Walker B."/>
            <person name="Young S.K."/>
            <person name="Zeng Q."/>
            <person name="Gargeya S."/>
            <person name="Fitzgerald M."/>
            <person name="Haas B."/>
            <person name="Abouelleil A."/>
            <person name="Alvarado L."/>
            <person name="Arachchi H.M."/>
            <person name="Berlin A.M."/>
            <person name="Chapman S.B."/>
            <person name="Dewar J."/>
            <person name="Goldberg J."/>
            <person name="Griggs A."/>
            <person name="Gujja S."/>
            <person name="Hansen M."/>
            <person name="Howarth C."/>
            <person name="Imamovic A."/>
            <person name="Larimer J."/>
            <person name="McCowan C."/>
            <person name="Murphy C."/>
            <person name="Neiman D."/>
            <person name="Pearson M."/>
            <person name="Priest M."/>
            <person name="Roberts A."/>
            <person name="Saif S."/>
            <person name="Shea T."/>
            <person name="Sisk P."/>
            <person name="Sykes S."/>
            <person name="Wortman J."/>
            <person name="Nusbaum C."/>
            <person name="Birren B."/>
        </authorList>
    </citation>
    <scope>NUCLEOTIDE SEQUENCE [LARGE SCALE GENOMIC DNA]</scope>
    <source>
        <strain evidence="1 2">CIP 107464</strain>
    </source>
</reference>
<accession>N8ZDS9</accession>
<name>N8ZDS9_9GAMM</name>
<evidence type="ECO:0000313" key="1">
    <source>
        <dbReference type="EMBL" id="ENV31874.1"/>
    </source>
</evidence>
<dbReference type="HOGENOM" id="CLU_935758_0_0_6"/>
<dbReference type="Proteomes" id="UP000013117">
    <property type="component" value="Unassembled WGS sequence"/>
</dbReference>
<gene>
    <name evidence="1" type="ORF">F960_04243</name>
</gene>
<evidence type="ECO:0000313" key="2">
    <source>
        <dbReference type="Proteomes" id="UP000013117"/>
    </source>
</evidence>
<dbReference type="EMBL" id="APPN01000083">
    <property type="protein sequence ID" value="ENV31874.1"/>
    <property type="molecule type" value="Genomic_DNA"/>
</dbReference>
<dbReference type="GeneID" id="84211504"/>
<dbReference type="RefSeq" id="WP_004870157.1">
    <property type="nucleotide sequence ID" value="NZ_ASYY01000061.1"/>
</dbReference>
<organism evidence="1 2">
    <name type="scientific">Acinetobacter gerneri DSM 14967 = CIP 107464 = MTCC 9824</name>
    <dbReference type="NCBI Taxonomy" id="1120926"/>
    <lineage>
        <taxon>Bacteria</taxon>
        <taxon>Pseudomonadati</taxon>
        <taxon>Pseudomonadota</taxon>
        <taxon>Gammaproteobacteria</taxon>
        <taxon>Moraxellales</taxon>
        <taxon>Moraxellaceae</taxon>
        <taxon>Acinetobacter</taxon>
    </lineage>
</organism>
<comment type="caution">
    <text evidence="1">The sequence shown here is derived from an EMBL/GenBank/DDBJ whole genome shotgun (WGS) entry which is preliminary data.</text>
</comment>
<dbReference type="STRING" id="202952.GCA_000747725_01122"/>
<protein>
    <submittedName>
        <fullName evidence="1">Uncharacterized protein</fullName>
    </submittedName>
</protein>
<proteinExistence type="predicted"/>
<dbReference type="PATRIC" id="fig|1120926.3.peg.4130"/>
<keyword evidence="2" id="KW-1185">Reference proteome</keyword>
<dbReference type="AlphaFoldDB" id="N8ZDS9"/>